<sequence>MIISKAFKMNIATKIALLAVFSGPALAASDSDFGKCTAITSDADRLICFDATAKKAQTLVSQDSKADQQAAPESAEKASESVDTAGAWDVSSDIDPMTDKPKYYAALNAKTGEGMFGKPIYILARCVQNKTEVLIMWNTILGIGDSPKVTYRLDKGTPTASSWSKSTSGNATFFPGSPVKFLKQLLEAKSMVASVESFSSGAVTAVFDLTGIETAMKDIRKECNW</sequence>
<dbReference type="AlphaFoldDB" id="A0A356LA99"/>
<evidence type="ECO:0000313" key="4">
    <source>
        <dbReference type="Proteomes" id="UP000264036"/>
    </source>
</evidence>
<gene>
    <name evidence="3" type="ORF">DD666_00695</name>
</gene>
<comment type="caution">
    <text evidence="3">The sequence shown here is derived from an EMBL/GenBank/DDBJ whole genome shotgun (WGS) entry which is preliminary data.</text>
</comment>
<accession>A0A356LA99</accession>
<name>A0A356LA99_9BURK</name>
<dbReference type="Proteomes" id="UP000264036">
    <property type="component" value="Unassembled WGS sequence"/>
</dbReference>
<keyword evidence="2" id="KW-0732">Signal</keyword>
<protein>
    <recommendedName>
        <fullName evidence="5">Type VI secretion system-associated protein TagO</fullName>
    </recommendedName>
</protein>
<evidence type="ECO:0008006" key="5">
    <source>
        <dbReference type="Google" id="ProtNLM"/>
    </source>
</evidence>
<dbReference type="Pfam" id="PF11319">
    <property type="entry name" value="VasI"/>
    <property type="match status" value="1"/>
</dbReference>
<evidence type="ECO:0000313" key="3">
    <source>
        <dbReference type="EMBL" id="HBP27917.1"/>
    </source>
</evidence>
<organism evidence="3 4">
    <name type="scientific">Advenella kashmirensis</name>
    <dbReference type="NCBI Taxonomy" id="310575"/>
    <lineage>
        <taxon>Bacteria</taxon>
        <taxon>Pseudomonadati</taxon>
        <taxon>Pseudomonadota</taxon>
        <taxon>Betaproteobacteria</taxon>
        <taxon>Burkholderiales</taxon>
        <taxon>Alcaligenaceae</taxon>
    </lineage>
</organism>
<evidence type="ECO:0000256" key="1">
    <source>
        <dbReference type="SAM" id="MobiDB-lite"/>
    </source>
</evidence>
<feature type="chain" id="PRO_5016932211" description="Type VI secretion system-associated protein TagO" evidence="2">
    <location>
        <begin position="28"/>
        <end position="225"/>
    </location>
</feature>
<reference evidence="3 4" key="1">
    <citation type="journal article" date="2018" name="Nat. Biotechnol.">
        <title>A standardized bacterial taxonomy based on genome phylogeny substantially revises the tree of life.</title>
        <authorList>
            <person name="Parks D.H."/>
            <person name="Chuvochina M."/>
            <person name="Waite D.W."/>
            <person name="Rinke C."/>
            <person name="Skarshewski A."/>
            <person name="Chaumeil P.A."/>
            <person name="Hugenholtz P."/>
        </authorList>
    </citation>
    <scope>NUCLEOTIDE SEQUENCE [LARGE SCALE GENOMIC DNA]</scope>
    <source>
        <strain evidence="3">UBA10707</strain>
    </source>
</reference>
<dbReference type="EMBL" id="DOEK01000003">
    <property type="protein sequence ID" value="HBP27917.1"/>
    <property type="molecule type" value="Genomic_DNA"/>
</dbReference>
<feature type="region of interest" description="Disordered" evidence="1">
    <location>
        <begin position="61"/>
        <end position="82"/>
    </location>
</feature>
<evidence type="ECO:0000256" key="2">
    <source>
        <dbReference type="SAM" id="SignalP"/>
    </source>
</evidence>
<dbReference type="InterPro" id="IPR017738">
    <property type="entry name" value="T6SS-assoc_VCA0118"/>
</dbReference>
<feature type="signal peptide" evidence="2">
    <location>
        <begin position="1"/>
        <end position="27"/>
    </location>
</feature>
<proteinExistence type="predicted"/>